<keyword evidence="7" id="KW-1133">Transmembrane helix</keyword>
<organism evidence="10 11">
    <name type="scientific">Fusarium agapanthi</name>
    <dbReference type="NCBI Taxonomy" id="1803897"/>
    <lineage>
        <taxon>Eukaryota</taxon>
        <taxon>Fungi</taxon>
        <taxon>Dikarya</taxon>
        <taxon>Ascomycota</taxon>
        <taxon>Pezizomycotina</taxon>
        <taxon>Sordariomycetes</taxon>
        <taxon>Hypocreomycetidae</taxon>
        <taxon>Hypocreales</taxon>
        <taxon>Nectriaceae</taxon>
        <taxon>Fusarium</taxon>
        <taxon>Fusarium fujikuroi species complex</taxon>
    </lineage>
</organism>
<evidence type="ECO:0000256" key="1">
    <source>
        <dbReference type="ARBA" id="ARBA00004123"/>
    </source>
</evidence>
<dbReference type="PROSITE" id="PS50048">
    <property type="entry name" value="ZN2_CY6_FUNGAL_2"/>
    <property type="match status" value="1"/>
</dbReference>
<keyword evidence="7" id="KW-0472">Membrane</keyword>
<dbReference type="CDD" id="cd00067">
    <property type="entry name" value="GAL4"/>
    <property type="match status" value="1"/>
</dbReference>
<comment type="subcellular location">
    <subcellularLocation>
        <location evidence="2">Membrane</location>
        <topology evidence="2">Multi-pass membrane protein</topology>
    </subcellularLocation>
    <subcellularLocation>
        <location evidence="1">Nucleus</location>
    </subcellularLocation>
</comment>
<feature type="compositionally biased region" description="Polar residues" evidence="6">
    <location>
        <begin position="91"/>
        <end position="103"/>
    </location>
</feature>
<dbReference type="GO" id="GO:0022857">
    <property type="term" value="F:transmembrane transporter activity"/>
    <property type="evidence" value="ECO:0007669"/>
    <property type="project" value="InterPro"/>
</dbReference>
<dbReference type="SMART" id="SM00066">
    <property type="entry name" value="GAL4"/>
    <property type="match status" value="1"/>
</dbReference>
<evidence type="ECO:0000256" key="6">
    <source>
        <dbReference type="SAM" id="MobiDB-lite"/>
    </source>
</evidence>
<keyword evidence="4" id="KW-0325">Glycoprotein</keyword>
<dbReference type="Pfam" id="PF07690">
    <property type="entry name" value="MFS_1"/>
    <property type="match status" value="1"/>
</dbReference>
<gene>
    <name evidence="10" type="ORF">FAGAP_9218</name>
</gene>
<dbReference type="GO" id="GO:0006351">
    <property type="term" value="P:DNA-templated transcription"/>
    <property type="evidence" value="ECO:0007669"/>
    <property type="project" value="InterPro"/>
</dbReference>
<evidence type="ECO:0000256" key="5">
    <source>
        <dbReference type="ARBA" id="ARBA00023242"/>
    </source>
</evidence>
<evidence type="ECO:0000259" key="8">
    <source>
        <dbReference type="PROSITE" id="PS50048"/>
    </source>
</evidence>
<name>A0A9P5B9U6_9HYPO</name>
<dbReference type="InterPro" id="IPR001138">
    <property type="entry name" value="Zn2Cys6_DnaBD"/>
</dbReference>
<feature type="transmembrane region" description="Helical" evidence="7">
    <location>
        <begin position="772"/>
        <end position="789"/>
    </location>
</feature>
<keyword evidence="11" id="KW-1185">Reference proteome</keyword>
<keyword evidence="5" id="KW-0539">Nucleus</keyword>
<dbReference type="EMBL" id="LUFC02000739">
    <property type="protein sequence ID" value="KAF4494656.1"/>
    <property type="molecule type" value="Genomic_DNA"/>
</dbReference>
<feature type="domain" description="Major facilitator superfamily (MFS) profile" evidence="9">
    <location>
        <begin position="735"/>
        <end position="956"/>
    </location>
</feature>
<feature type="region of interest" description="Disordered" evidence="6">
    <location>
        <begin position="155"/>
        <end position="174"/>
    </location>
</feature>
<dbReference type="InterPro" id="IPR011701">
    <property type="entry name" value="MFS"/>
</dbReference>
<feature type="transmembrane region" description="Helical" evidence="7">
    <location>
        <begin position="739"/>
        <end position="760"/>
    </location>
</feature>
<dbReference type="InterPro" id="IPR007219">
    <property type="entry name" value="XnlR_reg_dom"/>
</dbReference>
<dbReference type="InterPro" id="IPR036864">
    <property type="entry name" value="Zn2-C6_fun-type_DNA-bd_sf"/>
</dbReference>
<dbReference type="GO" id="GO:0000981">
    <property type="term" value="F:DNA-binding transcription factor activity, RNA polymerase II-specific"/>
    <property type="evidence" value="ECO:0007669"/>
    <property type="project" value="InterPro"/>
</dbReference>
<dbReference type="InterPro" id="IPR020846">
    <property type="entry name" value="MFS_dom"/>
</dbReference>
<dbReference type="GO" id="GO:0008270">
    <property type="term" value="F:zinc ion binding"/>
    <property type="evidence" value="ECO:0007669"/>
    <property type="project" value="InterPro"/>
</dbReference>
<evidence type="ECO:0000256" key="4">
    <source>
        <dbReference type="ARBA" id="ARBA00023180"/>
    </source>
</evidence>
<dbReference type="SUPFAM" id="SSF103473">
    <property type="entry name" value="MFS general substrate transporter"/>
    <property type="match status" value="1"/>
</dbReference>
<dbReference type="PROSITE" id="PS50850">
    <property type="entry name" value="MFS"/>
    <property type="match status" value="1"/>
</dbReference>
<evidence type="ECO:0000313" key="11">
    <source>
        <dbReference type="Proteomes" id="UP000737391"/>
    </source>
</evidence>
<dbReference type="Gene3D" id="1.20.1720.10">
    <property type="entry name" value="Multidrug resistance protein D"/>
    <property type="match status" value="1"/>
</dbReference>
<dbReference type="GO" id="GO:0005634">
    <property type="term" value="C:nucleus"/>
    <property type="evidence" value="ECO:0007669"/>
    <property type="project" value="UniProtKB-SubCell"/>
</dbReference>
<dbReference type="Proteomes" id="UP000737391">
    <property type="component" value="Unassembled WGS sequence"/>
</dbReference>
<dbReference type="SMART" id="SM00906">
    <property type="entry name" value="Fungal_trans"/>
    <property type="match status" value="1"/>
</dbReference>
<feature type="region of interest" description="Disordered" evidence="6">
    <location>
        <begin position="91"/>
        <end position="134"/>
    </location>
</feature>
<comment type="caution">
    <text evidence="10">The sequence shown here is derived from an EMBL/GenBank/DDBJ whole genome shotgun (WGS) entry which is preliminary data.</text>
</comment>
<reference evidence="10" key="1">
    <citation type="submission" date="2020-01" db="EMBL/GenBank/DDBJ databases">
        <title>Identification and distribution of gene clusters putatively required for synthesis of sphingolipid metabolism inhibitors in phylogenetically diverse species of the filamentous fungus Fusarium.</title>
        <authorList>
            <person name="Kim H.-S."/>
            <person name="Busman M."/>
            <person name="Brown D.W."/>
            <person name="Divon H."/>
            <person name="Uhlig S."/>
            <person name="Proctor R.H."/>
        </authorList>
    </citation>
    <scope>NUCLEOTIDE SEQUENCE</scope>
    <source>
        <strain evidence="10">NRRL 31653</strain>
    </source>
</reference>
<keyword evidence="7" id="KW-0812">Transmembrane</keyword>
<dbReference type="GO" id="GO:0003677">
    <property type="term" value="F:DNA binding"/>
    <property type="evidence" value="ECO:0007669"/>
    <property type="project" value="InterPro"/>
</dbReference>
<dbReference type="SUPFAM" id="SSF57701">
    <property type="entry name" value="Zn2/Cys6 DNA-binding domain"/>
    <property type="match status" value="1"/>
</dbReference>
<evidence type="ECO:0000313" key="10">
    <source>
        <dbReference type="EMBL" id="KAF4494656.1"/>
    </source>
</evidence>
<feature type="domain" description="Zn(2)-C6 fungal-type" evidence="8">
    <location>
        <begin position="31"/>
        <end position="59"/>
    </location>
</feature>
<dbReference type="Gene3D" id="4.10.240.10">
    <property type="entry name" value="Zn(2)-C6 fungal-type DNA-binding domain"/>
    <property type="match status" value="1"/>
</dbReference>
<keyword evidence="3" id="KW-0479">Metal-binding</keyword>
<evidence type="ECO:0000256" key="7">
    <source>
        <dbReference type="SAM" id="Phobius"/>
    </source>
</evidence>
<feature type="region of interest" description="Disordered" evidence="6">
    <location>
        <begin position="1"/>
        <end position="23"/>
    </location>
</feature>
<dbReference type="InterPro" id="IPR036259">
    <property type="entry name" value="MFS_trans_sf"/>
</dbReference>
<feature type="compositionally biased region" description="Polar residues" evidence="6">
    <location>
        <begin position="115"/>
        <end position="131"/>
    </location>
</feature>
<dbReference type="Pfam" id="PF04082">
    <property type="entry name" value="Fungal_trans"/>
    <property type="match status" value="1"/>
</dbReference>
<evidence type="ECO:0000259" key="9">
    <source>
        <dbReference type="PROSITE" id="PS50850"/>
    </source>
</evidence>
<dbReference type="InterPro" id="IPR050613">
    <property type="entry name" value="Sec_Metabolite_Reg"/>
</dbReference>
<dbReference type="OrthoDB" id="2269373at2759"/>
<feature type="compositionally biased region" description="Polar residues" evidence="6">
    <location>
        <begin position="1"/>
        <end position="14"/>
    </location>
</feature>
<dbReference type="Pfam" id="PF00172">
    <property type="entry name" value="Zn_clus"/>
    <property type="match status" value="1"/>
</dbReference>
<feature type="transmembrane region" description="Helical" evidence="7">
    <location>
        <begin position="801"/>
        <end position="822"/>
    </location>
</feature>
<dbReference type="GO" id="GO:0016020">
    <property type="term" value="C:membrane"/>
    <property type="evidence" value="ECO:0007669"/>
    <property type="project" value="UniProtKB-SubCell"/>
</dbReference>
<sequence>MNSGSDSQQLQDSPYHSDASAPAPKTPRVLACNHCQHRKVKCNRVFPCNNCIKANVPCVPSTPAPARKRRAPNALLQERIKNLEALLEQYTSQDSPKQSSDANGLTPHDPMEISARSSPAYSNGHGAQTPTGPGKLAFADIQCAQISEMRHILDEDTSDEESCHPTDSPAPHEDDDLLLARTSALSINDQAPLPFQILRLWQVFLERVNPVTKMIHTPTTEHLVISAMTNHSDISHKNRALLYAIYLVSAVTLTGEEAMTMLGLHKDEAVQIFTQGLKMALNKVNFLRNYDMVVLQALVLYLIALQGRSNHDAVWVLSGVVIRIAHKMGVHRDGETFGLTPFDTEMRRRVWWRIIILDCMYAATSGMNPTLLPLGCDTKLPHNINDAEFSPESKMIQNKQGATEMAFALLLYEIVGFVKDHQMSDFEHLLLGGQDVEPGTPEYDMYHESLDKLTHLADEFDKTMSEAEKRYCDPSGGPLHVFALAFRPHILREVRTMATPMEETPEWGTEVKNSHDNFFRIWLAHNENEQALHDLIANGPFAYSSRAHFHFDSLIFLAGQLVHRSPVGSFTERTWSLFDRFYRNYEELWNLSQHKNFQLARMLLKAWEPRQRALEQLGTPFEVPECVQKLRIAVSQAGLSWMSPREMPFQATNDGGLGGMDQMQMGTNGSASTDMFQSHTMTGDLSMAGNFPAMDSMDTQTPVLPFFGFFNSMDSPLDKNRSTLLSILAPFLATCLQRLWISLFLSTLETTIVSASLVSITNALNGFILRDWLVTSYLLTYTGFLTIYAKLSDVFGKKTMLLLALFIFTLFSGLCGAANNVVDLIILRAFQGIGASGICDDGCTDADPCSRWHSLTCNLVISARHVSKKDYRQVHSATLLNNHLKPKLNGLVSSEQAVAILDSVSAINNLDRSQQLAVRKAFAEGYNLQNILMKTMSAAGLIASLFLLERHPRVAK</sequence>
<evidence type="ECO:0000256" key="3">
    <source>
        <dbReference type="ARBA" id="ARBA00022723"/>
    </source>
</evidence>
<dbReference type="PANTHER" id="PTHR31001">
    <property type="entry name" value="UNCHARACTERIZED TRANSCRIPTIONAL REGULATORY PROTEIN"/>
    <property type="match status" value="1"/>
</dbReference>
<dbReference type="AlphaFoldDB" id="A0A9P5B9U6"/>
<protein>
    <submittedName>
        <fullName evidence="10">Transcription factor</fullName>
    </submittedName>
</protein>
<dbReference type="CDD" id="cd12148">
    <property type="entry name" value="fungal_TF_MHR"/>
    <property type="match status" value="1"/>
</dbReference>
<accession>A0A9P5B9U6</accession>
<dbReference type="PANTHER" id="PTHR31001:SF85">
    <property type="entry name" value="ZN(II)2CYS6 TRANSCRIPTION FACTOR (EUROFUNG)"/>
    <property type="match status" value="1"/>
</dbReference>
<evidence type="ECO:0000256" key="2">
    <source>
        <dbReference type="ARBA" id="ARBA00004141"/>
    </source>
</evidence>
<proteinExistence type="predicted"/>